<dbReference type="EMBL" id="JAEPRB010000008">
    <property type="protein sequence ID" value="KAG2227307.1"/>
    <property type="molecule type" value="Genomic_DNA"/>
</dbReference>
<keyword evidence="9" id="KW-1185">Reference proteome</keyword>
<reference evidence="8 9" key="1">
    <citation type="submission" date="2020-12" db="EMBL/GenBank/DDBJ databases">
        <title>Metabolic potential, ecology and presence of endohyphal bacteria is reflected in genomic diversity of Mucoromycotina.</title>
        <authorList>
            <person name="Muszewska A."/>
            <person name="Okrasinska A."/>
            <person name="Steczkiewicz K."/>
            <person name="Drgas O."/>
            <person name="Orlowska M."/>
            <person name="Perlinska-Lenart U."/>
            <person name="Aleksandrzak-Piekarczyk T."/>
            <person name="Szatraj K."/>
            <person name="Zielenkiewicz U."/>
            <person name="Pilsyk S."/>
            <person name="Malc E."/>
            <person name="Mieczkowski P."/>
            <person name="Kruszewska J.S."/>
            <person name="Biernat P."/>
            <person name="Pawlowska J."/>
        </authorList>
    </citation>
    <scope>NUCLEOTIDE SEQUENCE [LARGE SCALE GENOMIC DNA]</scope>
    <source>
        <strain evidence="8 9">CBS 142.35</strain>
    </source>
</reference>
<keyword evidence="6" id="KW-0346">Stress response</keyword>
<dbReference type="Gene3D" id="3.30.230.30">
    <property type="entry name" value="Impact, N-terminal domain"/>
    <property type="match status" value="1"/>
</dbReference>
<dbReference type="InterPro" id="IPR023582">
    <property type="entry name" value="Impact"/>
</dbReference>
<dbReference type="SMART" id="SM00591">
    <property type="entry name" value="RWD"/>
    <property type="match status" value="1"/>
</dbReference>
<dbReference type="Pfam" id="PF01205">
    <property type="entry name" value="Impact_N"/>
    <property type="match status" value="1"/>
</dbReference>
<evidence type="ECO:0000313" key="8">
    <source>
        <dbReference type="EMBL" id="KAG2227307.1"/>
    </source>
</evidence>
<proteinExistence type="inferred from homology"/>
<protein>
    <recommendedName>
        <fullName evidence="7">RWD domain-containing protein</fullName>
    </recommendedName>
</protein>
<dbReference type="Proteomes" id="UP000646827">
    <property type="component" value="Unassembled WGS sequence"/>
</dbReference>
<keyword evidence="5" id="KW-0810">Translation regulation</keyword>
<comment type="similarity">
    <text evidence="2">Belongs to the IMPACT family.</text>
</comment>
<dbReference type="PANTHER" id="PTHR16301">
    <property type="entry name" value="IMPACT-RELATED"/>
    <property type="match status" value="1"/>
</dbReference>
<gene>
    <name evidence="8" type="ORF">INT45_004262</name>
</gene>
<sequence length="318" mass="36314">MSENQELQEEEYMALEAIYGPEAIKKEKGQHEGDSDSYVVTINLDDDQDEQDVRSPRILVLRFFFPPTYPSQDPPVYEVSSVYCGTHRVDDTILKKIDNEFQALFQPGEVILFEWINWLREFLESEIEKPDDNDALVKQFELQTFEEREPKNKVEEEEEEDYNVKKENRTNDVSVAAPPIYTSPEPIVDRKSVFKAHVAEVHEPEQVRAVVLKLLEDKKVAKATHNIMAYRIVNANGGIIQDNDDDGESAAGGRLGHMLQLADVKNAVVVVSRWYGGIQLGADRFKHINNCARNALEDCGFIKQNNNKSNTKGKRSKK</sequence>
<dbReference type="Pfam" id="PF05773">
    <property type="entry name" value="RWD"/>
    <property type="match status" value="1"/>
</dbReference>
<dbReference type="SUPFAM" id="SSF54495">
    <property type="entry name" value="UBC-like"/>
    <property type="match status" value="1"/>
</dbReference>
<dbReference type="InterPro" id="IPR016135">
    <property type="entry name" value="UBQ-conjugating_enzyme/RWD"/>
</dbReference>
<evidence type="ECO:0000256" key="1">
    <source>
        <dbReference type="ARBA" id="ARBA00004496"/>
    </source>
</evidence>
<feature type="domain" description="RWD" evidence="7">
    <location>
        <begin position="10"/>
        <end position="126"/>
    </location>
</feature>
<dbReference type="InterPro" id="IPR001498">
    <property type="entry name" value="Impact_N"/>
</dbReference>
<evidence type="ECO:0000259" key="7">
    <source>
        <dbReference type="PROSITE" id="PS50908"/>
    </source>
</evidence>
<dbReference type="OrthoDB" id="69641at2759"/>
<dbReference type="SUPFAM" id="SSF54211">
    <property type="entry name" value="Ribosomal protein S5 domain 2-like"/>
    <property type="match status" value="1"/>
</dbReference>
<dbReference type="PANTHER" id="PTHR16301:SF25">
    <property type="entry name" value="PROTEIN IMPACT"/>
    <property type="match status" value="1"/>
</dbReference>
<dbReference type="InterPro" id="IPR006575">
    <property type="entry name" value="RWD_dom"/>
</dbReference>
<dbReference type="GO" id="GO:0006446">
    <property type="term" value="P:regulation of translational initiation"/>
    <property type="evidence" value="ECO:0007669"/>
    <property type="project" value="TreeGrafter"/>
</dbReference>
<keyword evidence="4" id="KW-0678">Repressor</keyword>
<evidence type="ECO:0000256" key="6">
    <source>
        <dbReference type="ARBA" id="ARBA00023016"/>
    </source>
</evidence>
<dbReference type="Gene3D" id="3.10.110.10">
    <property type="entry name" value="Ubiquitin Conjugating Enzyme"/>
    <property type="match status" value="1"/>
</dbReference>
<dbReference type="GO" id="GO:0140469">
    <property type="term" value="P:GCN2-mediated signaling"/>
    <property type="evidence" value="ECO:0007669"/>
    <property type="project" value="TreeGrafter"/>
</dbReference>
<evidence type="ECO:0000256" key="3">
    <source>
        <dbReference type="ARBA" id="ARBA00022490"/>
    </source>
</evidence>
<organism evidence="8 9">
    <name type="scientific">Circinella minor</name>
    <dbReference type="NCBI Taxonomy" id="1195481"/>
    <lineage>
        <taxon>Eukaryota</taxon>
        <taxon>Fungi</taxon>
        <taxon>Fungi incertae sedis</taxon>
        <taxon>Mucoromycota</taxon>
        <taxon>Mucoromycotina</taxon>
        <taxon>Mucoromycetes</taxon>
        <taxon>Mucorales</taxon>
        <taxon>Lichtheimiaceae</taxon>
        <taxon>Circinella</taxon>
    </lineage>
</organism>
<dbReference type="InterPro" id="IPR036956">
    <property type="entry name" value="Impact_N_sf"/>
</dbReference>
<dbReference type="PROSITE" id="PS50908">
    <property type="entry name" value="RWD"/>
    <property type="match status" value="1"/>
</dbReference>
<dbReference type="InterPro" id="IPR020568">
    <property type="entry name" value="Ribosomal_Su5_D2-typ_SF"/>
</dbReference>
<dbReference type="GO" id="GO:0005737">
    <property type="term" value="C:cytoplasm"/>
    <property type="evidence" value="ECO:0007669"/>
    <property type="project" value="UniProtKB-SubCell"/>
</dbReference>
<evidence type="ECO:0000256" key="4">
    <source>
        <dbReference type="ARBA" id="ARBA00022491"/>
    </source>
</evidence>
<evidence type="ECO:0000313" key="9">
    <source>
        <dbReference type="Proteomes" id="UP000646827"/>
    </source>
</evidence>
<evidence type="ECO:0000256" key="2">
    <source>
        <dbReference type="ARBA" id="ARBA00007665"/>
    </source>
</evidence>
<accession>A0A8H7SFR2</accession>
<keyword evidence="3" id="KW-0963">Cytoplasm</keyword>
<dbReference type="CDD" id="cd23821">
    <property type="entry name" value="RWD_IMPACT"/>
    <property type="match status" value="1"/>
</dbReference>
<evidence type="ECO:0000256" key="5">
    <source>
        <dbReference type="ARBA" id="ARBA00022845"/>
    </source>
</evidence>
<dbReference type="AlphaFoldDB" id="A0A8H7SFR2"/>
<name>A0A8H7SFR2_9FUNG</name>
<comment type="caution">
    <text evidence="8">The sequence shown here is derived from an EMBL/GenBank/DDBJ whole genome shotgun (WGS) entry which is preliminary data.</text>
</comment>
<comment type="subcellular location">
    <subcellularLocation>
        <location evidence="1">Cytoplasm</location>
    </subcellularLocation>
</comment>